<dbReference type="OrthoDB" id="3790283at2759"/>
<evidence type="ECO:0000256" key="1">
    <source>
        <dbReference type="SAM" id="Coils"/>
    </source>
</evidence>
<organism evidence="2 3">
    <name type="scientific">Didymella heteroderae</name>
    <dbReference type="NCBI Taxonomy" id="1769908"/>
    <lineage>
        <taxon>Eukaryota</taxon>
        <taxon>Fungi</taxon>
        <taxon>Dikarya</taxon>
        <taxon>Ascomycota</taxon>
        <taxon>Pezizomycotina</taxon>
        <taxon>Dothideomycetes</taxon>
        <taxon>Pleosporomycetidae</taxon>
        <taxon>Pleosporales</taxon>
        <taxon>Pleosporineae</taxon>
        <taxon>Didymellaceae</taxon>
        <taxon>Didymella</taxon>
    </lineage>
</organism>
<accession>A0A9P4WGA5</accession>
<reference evidence="2" key="1">
    <citation type="submission" date="2019-04" db="EMBL/GenBank/DDBJ databases">
        <title>Sequencing of skin fungus with MAO and IRED activity.</title>
        <authorList>
            <person name="Marsaioli A.J."/>
            <person name="Bonatto J.M.C."/>
            <person name="Reis Junior O."/>
        </authorList>
    </citation>
    <scope>NUCLEOTIDE SEQUENCE</scope>
    <source>
        <strain evidence="2">28M1</strain>
    </source>
</reference>
<keyword evidence="3" id="KW-1185">Reference proteome</keyword>
<dbReference type="AlphaFoldDB" id="A0A9P4WGA5"/>
<name>A0A9P4WGA5_9PLEO</name>
<sequence>MLDPDYSWLLNCNVGQQFADHTLDVSLPSCPDSTYTLAGLDLHSTAETETSSPFATAAVDPSQPPLWSETYLFPVSQDISFPLFSLDPNFSVIDSTPAFLAADQDPTLLSACQGDNLFPTHVQSLSVSECIDPILLSQWPGQDLDCYTNGASLLQDEASCCPADEVAAPTSGAQSQLDCEQPQQEQQSQSQLAALQADTSRKLNRQEQRIKELKLALEQLRHAGPEIPQGLGQSHRHLTFARTFIGIPRQFVDVQTNLEQYLGRFMEWVEEQGRTVAELEARTGGTLELAQRLGSSEADIVAFRGRVDSST</sequence>
<gene>
    <name evidence="2" type="ORF">E8E12_000237</name>
</gene>
<keyword evidence="1" id="KW-0175">Coiled coil</keyword>
<protein>
    <submittedName>
        <fullName evidence="2">Uncharacterized protein</fullName>
    </submittedName>
</protein>
<proteinExistence type="predicted"/>
<feature type="coiled-coil region" evidence="1">
    <location>
        <begin position="196"/>
        <end position="223"/>
    </location>
</feature>
<dbReference type="Proteomes" id="UP000758155">
    <property type="component" value="Unassembled WGS sequence"/>
</dbReference>
<dbReference type="EMBL" id="SWKV01000152">
    <property type="protein sequence ID" value="KAF3031395.1"/>
    <property type="molecule type" value="Genomic_DNA"/>
</dbReference>
<evidence type="ECO:0000313" key="3">
    <source>
        <dbReference type="Proteomes" id="UP000758155"/>
    </source>
</evidence>
<comment type="caution">
    <text evidence="2">The sequence shown here is derived from an EMBL/GenBank/DDBJ whole genome shotgun (WGS) entry which is preliminary data.</text>
</comment>
<evidence type="ECO:0000313" key="2">
    <source>
        <dbReference type="EMBL" id="KAF3031395.1"/>
    </source>
</evidence>